<dbReference type="RefSeq" id="WP_338198311.1">
    <property type="nucleotide sequence ID" value="NZ_JAEKNR010000003.1"/>
</dbReference>
<organism evidence="4 5">
    <name type="scientific">Candidatus Nephthysia bennettiae</name>
    <dbReference type="NCBI Taxonomy" id="3127016"/>
    <lineage>
        <taxon>Bacteria</taxon>
        <taxon>Bacillati</taxon>
        <taxon>Candidatus Dormiibacterota</taxon>
        <taxon>Candidatus Dormibacteria</taxon>
        <taxon>Candidatus Dormibacterales</taxon>
        <taxon>Candidatus Dormibacteraceae</taxon>
        <taxon>Candidatus Nephthysia</taxon>
    </lineage>
</organism>
<dbReference type="Proteomes" id="UP000612893">
    <property type="component" value="Unassembled WGS sequence"/>
</dbReference>
<comment type="caution">
    <text evidence="4">The sequence shown here is derived from an EMBL/GenBank/DDBJ whole genome shotgun (WGS) entry which is preliminary data.</text>
</comment>
<protein>
    <submittedName>
        <fullName evidence="4">Acyl carrier protein</fullName>
    </submittedName>
</protein>
<gene>
    <name evidence="4" type="ORF">JF922_00080</name>
</gene>
<dbReference type="SUPFAM" id="SSF47336">
    <property type="entry name" value="ACP-like"/>
    <property type="match status" value="1"/>
</dbReference>
<dbReference type="AlphaFoldDB" id="A0A934K505"/>
<reference evidence="4" key="1">
    <citation type="submission" date="2020-10" db="EMBL/GenBank/DDBJ databases">
        <title>Ca. Dormibacterota MAGs.</title>
        <authorList>
            <person name="Montgomery K."/>
        </authorList>
    </citation>
    <scope>NUCLEOTIDE SEQUENCE [LARGE SCALE GENOMIC DNA]</scope>
    <source>
        <strain evidence="4">SC8812_S17_10</strain>
    </source>
</reference>
<evidence type="ECO:0000259" key="3">
    <source>
        <dbReference type="PROSITE" id="PS50075"/>
    </source>
</evidence>
<dbReference type="InterPro" id="IPR036736">
    <property type="entry name" value="ACP-like_sf"/>
</dbReference>
<sequence>MNARTSAELVSQLQEEFAGYLGLEPAQVDPELPIDQLGLDSLTAAQMAVDIEDRLGVSLFSKDLSGRATIAELAASAFREPEP</sequence>
<name>A0A934K505_9BACT</name>
<dbReference type="SMART" id="SM00823">
    <property type="entry name" value="PKS_PP"/>
    <property type="match status" value="1"/>
</dbReference>
<dbReference type="PROSITE" id="PS50075">
    <property type="entry name" value="CARRIER"/>
    <property type="match status" value="1"/>
</dbReference>
<dbReference type="PROSITE" id="PS00012">
    <property type="entry name" value="PHOSPHOPANTETHEINE"/>
    <property type="match status" value="1"/>
</dbReference>
<dbReference type="InterPro" id="IPR020806">
    <property type="entry name" value="PKS_PP-bd"/>
</dbReference>
<keyword evidence="5" id="KW-1185">Reference proteome</keyword>
<evidence type="ECO:0000313" key="4">
    <source>
        <dbReference type="EMBL" id="MBJ7596476.1"/>
    </source>
</evidence>
<keyword evidence="2" id="KW-0597">Phosphoprotein</keyword>
<accession>A0A934K505</accession>
<keyword evidence="1" id="KW-0596">Phosphopantetheine</keyword>
<feature type="domain" description="Carrier" evidence="3">
    <location>
        <begin position="4"/>
        <end position="81"/>
    </location>
</feature>
<dbReference type="Gene3D" id="1.10.1200.10">
    <property type="entry name" value="ACP-like"/>
    <property type="match status" value="1"/>
</dbReference>
<proteinExistence type="predicted"/>
<dbReference type="EMBL" id="JAEKNR010000003">
    <property type="protein sequence ID" value="MBJ7596476.1"/>
    <property type="molecule type" value="Genomic_DNA"/>
</dbReference>
<dbReference type="Pfam" id="PF00550">
    <property type="entry name" value="PP-binding"/>
    <property type="match status" value="1"/>
</dbReference>
<dbReference type="InterPro" id="IPR006162">
    <property type="entry name" value="Ppantetheine_attach_site"/>
</dbReference>
<evidence type="ECO:0000313" key="5">
    <source>
        <dbReference type="Proteomes" id="UP000612893"/>
    </source>
</evidence>
<evidence type="ECO:0000256" key="2">
    <source>
        <dbReference type="ARBA" id="ARBA00022553"/>
    </source>
</evidence>
<evidence type="ECO:0000256" key="1">
    <source>
        <dbReference type="ARBA" id="ARBA00022450"/>
    </source>
</evidence>
<dbReference type="InterPro" id="IPR009081">
    <property type="entry name" value="PP-bd_ACP"/>
</dbReference>